<organism evidence="3 4">
    <name type="scientific">Beauveria bassiana D1-5</name>
    <dbReference type="NCBI Taxonomy" id="1245745"/>
    <lineage>
        <taxon>Eukaryota</taxon>
        <taxon>Fungi</taxon>
        <taxon>Dikarya</taxon>
        <taxon>Ascomycota</taxon>
        <taxon>Pezizomycotina</taxon>
        <taxon>Sordariomycetes</taxon>
        <taxon>Hypocreomycetidae</taxon>
        <taxon>Hypocreales</taxon>
        <taxon>Cordycipitaceae</taxon>
        <taxon>Beauveria</taxon>
    </lineage>
</organism>
<feature type="compositionally biased region" description="Acidic residues" evidence="1">
    <location>
        <begin position="57"/>
        <end position="66"/>
    </location>
</feature>
<dbReference type="Proteomes" id="UP000030106">
    <property type="component" value="Unassembled WGS sequence"/>
</dbReference>
<evidence type="ECO:0000313" key="4">
    <source>
        <dbReference type="Proteomes" id="UP000030106"/>
    </source>
</evidence>
<comment type="caution">
    <text evidence="3">The sequence shown here is derived from an EMBL/GenBank/DDBJ whole genome shotgun (WGS) entry which is preliminary data.</text>
</comment>
<feature type="compositionally biased region" description="Acidic residues" evidence="1">
    <location>
        <begin position="84"/>
        <end position="93"/>
    </location>
</feature>
<accession>A0A0A2VFD4</accession>
<feature type="signal peptide" evidence="2">
    <location>
        <begin position="1"/>
        <end position="15"/>
    </location>
</feature>
<feature type="compositionally biased region" description="Pro residues" evidence="1">
    <location>
        <begin position="104"/>
        <end position="115"/>
    </location>
</feature>
<proteinExistence type="predicted"/>
<evidence type="ECO:0000256" key="1">
    <source>
        <dbReference type="SAM" id="MobiDB-lite"/>
    </source>
</evidence>
<gene>
    <name evidence="3" type="ORF">BBAD15_g8400</name>
</gene>
<evidence type="ECO:0000256" key="2">
    <source>
        <dbReference type="SAM" id="SignalP"/>
    </source>
</evidence>
<feature type="region of interest" description="Disordered" evidence="1">
    <location>
        <begin position="18"/>
        <end position="126"/>
    </location>
</feature>
<evidence type="ECO:0000313" key="3">
    <source>
        <dbReference type="EMBL" id="KGQ06263.1"/>
    </source>
</evidence>
<protein>
    <submittedName>
        <fullName evidence="3">Uncharacterized protein</fullName>
    </submittedName>
</protein>
<dbReference type="EMBL" id="ANFO01000842">
    <property type="protein sequence ID" value="KGQ06263.1"/>
    <property type="molecule type" value="Genomic_DNA"/>
</dbReference>
<dbReference type="AlphaFoldDB" id="A0A0A2VFD4"/>
<reference evidence="3 4" key="1">
    <citation type="submission" date="2012-10" db="EMBL/GenBank/DDBJ databases">
        <title>Genome sequencing and analysis of entomopathogenic fungi Beauveria bassiana D1-5.</title>
        <authorList>
            <person name="Li Q."/>
            <person name="Wang L."/>
            <person name="Zhang Z."/>
            <person name="Wang Q."/>
            <person name="Ren J."/>
            <person name="Wang M."/>
            <person name="Xu W."/>
            <person name="Wang J."/>
            <person name="Lu Y."/>
            <person name="Du Q."/>
            <person name="Sun Z."/>
        </authorList>
    </citation>
    <scope>NUCLEOTIDE SEQUENCE [LARGE SCALE GENOMIC DNA]</scope>
    <source>
        <strain evidence="3 4">D1-5</strain>
    </source>
</reference>
<keyword evidence="2" id="KW-0732">Signal</keyword>
<name>A0A0A2VFD4_BEABA</name>
<dbReference type="HOGENOM" id="CLU_1834800_0_0_1"/>
<feature type="compositionally biased region" description="Low complexity" evidence="1">
    <location>
        <begin position="94"/>
        <end position="103"/>
    </location>
</feature>
<sequence length="156" mass="16699">MQILSVLLFTSLAMAAPAATSGGIKPGDAPCQPDKPINQEADVDGNPNEAPVVGNEVDPDEEEYEPLDFKPHTPTRPLGFTPPPDDEDEEEIEPAPLDFEPIPLSKPLPFTPPPVDRTAGRAGSALEKPNSKWFQEALGSHVARLLILSILTSTEA</sequence>
<feature type="chain" id="PRO_5012497762" evidence="2">
    <location>
        <begin position="16"/>
        <end position="156"/>
    </location>
</feature>